<dbReference type="Proteomes" id="UP000054560">
    <property type="component" value="Unassembled WGS sequence"/>
</dbReference>
<gene>
    <name evidence="1" type="ORF">SARC_14135</name>
</gene>
<feature type="non-terminal residue" evidence="1">
    <location>
        <position position="1"/>
    </location>
</feature>
<dbReference type="RefSeq" id="XP_014147208.1">
    <property type="nucleotide sequence ID" value="XM_014291733.1"/>
</dbReference>
<dbReference type="GeneID" id="25914639"/>
<name>A0A0L0F9U4_9EUKA</name>
<dbReference type="EMBL" id="KQ245800">
    <property type="protein sequence ID" value="KNC73306.1"/>
    <property type="molecule type" value="Genomic_DNA"/>
</dbReference>
<evidence type="ECO:0000313" key="2">
    <source>
        <dbReference type="Proteomes" id="UP000054560"/>
    </source>
</evidence>
<accession>A0A0L0F9U4</accession>
<organism evidence="1 2">
    <name type="scientific">Sphaeroforma arctica JP610</name>
    <dbReference type="NCBI Taxonomy" id="667725"/>
    <lineage>
        <taxon>Eukaryota</taxon>
        <taxon>Ichthyosporea</taxon>
        <taxon>Ichthyophonida</taxon>
        <taxon>Sphaeroforma</taxon>
    </lineage>
</organism>
<protein>
    <submittedName>
        <fullName evidence="1">Uncharacterized protein</fullName>
    </submittedName>
</protein>
<sequence length="61" mass="6762">PLKLKRSERVFGAVLNPRSEASVFVIAQSGKMFVFSLMVNFTDRAQIPVTVKASSSYVMPK</sequence>
<dbReference type="AlphaFoldDB" id="A0A0L0F9U4"/>
<reference evidence="1 2" key="1">
    <citation type="submission" date="2011-02" db="EMBL/GenBank/DDBJ databases">
        <title>The Genome Sequence of Sphaeroforma arctica JP610.</title>
        <authorList>
            <consortium name="The Broad Institute Genome Sequencing Platform"/>
            <person name="Russ C."/>
            <person name="Cuomo C."/>
            <person name="Young S.K."/>
            <person name="Zeng Q."/>
            <person name="Gargeya S."/>
            <person name="Alvarado L."/>
            <person name="Berlin A."/>
            <person name="Chapman S.B."/>
            <person name="Chen Z."/>
            <person name="Freedman E."/>
            <person name="Gellesch M."/>
            <person name="Goldberg J."/>
            <person name="Griggs A."/>
            <person name="Gujja S."/>
            <person name="Heilman E."/>
            <person name="Heiman D."/>
            <person name="Howarth C."/>
            <person name="Mehta T."/>
            <person name="Neiman D."/>
            <person name="Pearson M."/>
            <person name="Roberts A."/>
            <person name="Saif S."/>
            <person name="Shea T."/>
            <person name="Shenoy N."/>
            <person name="Sisk P."/>
            <person name="Stolte C."/>
            <person name="Sykes S."/>
            <person name="White J."/>
            <person name="Yandava C."/>
            <person name="Burger G."/>
            <person name="Gray M.W."/>
            <person name="Holland P.W.H."/>
            <person name="King N."/>
            <person name="Lang F.B.F."/>
            <person name="Roger A.J."/>
            <person name="Ruiz-Trillo I."/>
            <person name="Haas B."/>
            <person name="Nusbaum C."/>
            <person name="Birren B."/>
        </authorList>
    </citation>
    <scope>NUCLEOTIDE SEQUENCE [LARGE SCALE GENOMIC DNA]</scope>
    <source>
        <strain evidence="1 2">JP610</strain>
    </source>
</reference>
<keyword evidence="2" id="KW-1185">Reference proteome</keyword>
<evidence type="ECO:0000313" key="1">
    <source>
        <dbReference type="EMBL" id="KNC73306.1"/>
    </source>
</evidence>
<proteinExistence type="predicted"/>
<feature type="non-terminal residue" evidence="1">
    <location>
        <position position="61"/>
    </location>
</feature>